<dbReference type="InterPro" id="IPR051599">
    <property type="entry name" value="Cell_Envelope_Assoc"/>
</dbReference>
<dbReference type="Pfam" id="PF02698">
    <property type="entry name" value="DUF218"/>
    <property type="match status" value="1"/>
</dbReference>
<gene>
    <name evidence="2" type="ORF">ABT58_15370</name>
</gene>
<dbReference type="OrthoDB" id="2216870at2"/>
<evidence type="ECO:0000313" key="2">
    <source>
        <dbReference type="EMBL" id="KLU99849.1"/>
    </source>
</evidence>
<proteinExistence type="predicted"/>
<comment type="caution">
    <text evidence="2">The sequence shown here is derived from an EMBL/GenBank/DDBJ whole genome shotgun (WGS) entry which is preliminary data.</text>
</comment>
<dbReference type="InterPro" id="IPR014729">
    <property type="entry name" value="Rossmann-like_a/b/a_fold"/>
</dbReference>
<accession>A0A0J1GJI8</accession>
<feature type="domain" description="DUF218" evidence="1">
    <location>
        <begin position="26"/>
        <end position="150"/>
    </location>
</feature>
<dbReference type="Proteomes" id="UP000036426">
    <property type="component" value="Unassembled WGS sequence"/>
</dbReference>
<dbReference type="RefSeq" id="WP_047875306.1">
    <property type="nucleotide sequence ID" value="NZ_BMYC01000003.1"/>
</dbReference>
<evidence type="ECO:0000259" key="1">
    <source>
        <dbReference type="Pfam" id="PF02698"/>
    </source>
</evidence>
<reference evidence="2 3" key="1">
    <citation type="submission" date="2015-05" db="EMBL/GenBank/DDBJ databases">
        <title>Photobacterium galathea sp. nov.</title>
        <authorList>
            <person name="Machado H."/>
            <person name="Gram L."/>
        </authorList>
    </citation>
    <scope>NUCLEOTIDE SEQUENCE [LARGE SCALE GENOMIC DNA]</scope>
    <source>
        <strain evidence="2 3">DSM 25995</strain>
    </source>
</reference>
<dbReference type="PANTHER" id="PTHR30336:SF20">
    <property type="entry name" value="DUF218 DOMAIN-CONTAINING PROTEIN"/>
    <property type="match status" value="1"/>
</dbReference>
<dbReference type="CDD" id="cd06259">
    <property type="entry name" value="YdcF-like"/>
    <property type="match status" value="1"/>
</dbReference>
<organism evidence="2 3">
    <name type="scientific">Photobacterium aphoticum</name>
    <dbReference type="NCBI Taxonomy" id="754436"/>
    <lineage>
        <taxon>Bacteria</taxon>
        <taxon>Pseudomonadati</taxon>
        <taxon>Pseudomonadota</taxon>
        <taxon>Gammaproteobacteria</taxon>
        <taxon>Vibrionales</taxon>
        <taxon>Vibrionaceae</taxon>
        <taxon>Photobacterium</taxon>
    </lineage>
</organism>
<dbReference type="InterPro" id="IPR003848">
    <property type="entry name" value="DUF218"/>
</dbReference>
<name>A0A0J1GJI8_9GAMM</name>
<dbReference type="Gene3D" id="3.40.50.620">
    <property type="entry name" value="HUPs"/>
    <property type="match status" value="1"/>
</dbReference>
<dbReference type="PATRIC" id="fig|754436.4.peg.3255"/>
<dbReference type="GO" id="GO:0005886">
    <property type="term" value="C:plasma membrane"/>
    <property type="evidence" value="ECO:0007669"/>
    <property type="project" value="TreeGrafter"/>
</dbReference>
<dbReference type="EMBL" id="LDOV01000027">
    <property type="protein sequence ID" value="KLU99849.1"/>
    <property type="molecule type" value="Genomic_DNA"/>
</dbReference>
<keyword evidence="3" id="KW-1185">Reference proteome</keyword>
<evidence type="ECO:0000313" key="3">
    <source>
        <dbReference type="Proteomes" id="UP000036426"/>
    </source>
</evidence>
<dbReference type="PANTHER" id="PTHR30336">
    <property type="entry name" value="INNER MEMBRANE PROTEIN, PROBABLE PERMEASE"/>
    <property type="match status" value="1"/>
</dbReference>
<sequence length="222" mass="24767">MSSHIHALATKVWNYHLLNHEITPSDCILVLCSNDIRVAEHAAKLYLDGYAPYIVMSGGVGALTQGVFDRSEAEAFATVAMDMGVPEEAILIESQSTNTGENVQFTQALLAEKGLDPQRLILVQKPFMERRTYATFMHQWPGKTVTVTSPSISFDNYPNEQLSYSDVINVMLGDLQRIKVYPSYGFAIEQPMPDEVWQAFEALVALGFNEHLLLDEPVRKTG</sequence>
<dbReference type="AlphaFoldDB" id="A0A0J1GJI8"/>
<protein>
    <recommendedName>
        <fullName evidence="1">DUF218 domain-containing protein</fullName>
    </recommendedName>
</protein>